<dbReference type="PANTHER" id="PTHR39166:SF1">
    <property type="entry name" value="BLL1166 PROTEIN"/>
    <property type="match status" value="1"/>
</dbReference>
<keyword evidence="2" id="KW-1185">Reference proteome</keyword>
<evidence type="ECO:0008006" key="3">
    <source>
        <dbReference type="Google" id="ProtNLM"/>
    </source>
</evidence>
<reference evidence="1" key="1">
    <citation type="submission" date="2021-01" db="EMBL/GenBank/DDBJ databases">
        <title>Whole genome shotgun sequence of Actinoplanes ferrugineus NBRC 15555.</title>
        <authorList>
            <person name="Komaki H."/>
            <person name="Tamura T."/>
        </authorList>
    </citation>
    <scope>NUCLEOTIDE SEQUENCE</scope>
    <source>
        <strain evidence="1">NBRC 15555</strain>
    </source>
</reference>
<dbReference type="InterPro" id="IPR009267">
    <property type="entry name" value="NTP_transf_6"/>
</dbReference>
<dbReference type="Pfam" id="PF06042">
    <property type="entry name" value="NTP_transf_6"/>
    <property type="match status" value="1"/>
</dbReference>
<organism evidence="1 2">
    <name type="scientific">Paractinoplanes ferrugineus</name>
    <dbReference type="NCBI Taxonomy" id="113564"/>
    <lineage>
        <taxon>Bacteria</taxon>
        <taxon>Bacillati</taxon>
        <taxon>Actinomycetota</taxon>
        <taxon>Actinomycetes</taxon>
        <taxon>Micromonosporales</taxon>
        <taxon>Micromonosporaceae</taxon>
        <taxon>Paractinoplanes</taxon>
    </lineage>
</organism>
<accession>A0A919J625</accession>
<evidence type="ECO:0000313" key="2">
    <source>
        <dbReference type="Proteomes" id="UP000598174"/>
    </source>
</evidence>
<comment type="caution">
    <text evidence="1">The sequence shown here is derived from an EMBL/GenBank/DDBJ whole genome shotgun (WGS) entry which is preliminary data.</text>
</comment>
<dbReference type="RefSeq" id="WP_203820668.1">
    <property type="nucleotide sequence ID" value="NZ_BAAABP010000015.1"/>
</dbReference>
<dbReference type="AlphaFoldDB" id="A0A919J625"/>
<dbReference type="Proteomes" id="UP000598174">
    <property type="component" value="Unassembled WGS sequence"/>
</dbReference>
<protein>
    <recommendedName>
        <fullName evidence="3">Nucleotidyltransferase family protein</fullName>
    </recommendedName>
</protein>
<dbReference type="PANTHER" id="PTHR39166">
    <property type="entry name" value="BLL1166 PROTEIN"/>
    <property type="match status" value="1"/>
</dbReference>
<dbReference type="EMBL" id="BOMM01000052">
    <property type="protein sequence ID" value="GIE14264.1"/>
    <property type="molecule type" value="Genomic_DNA"/>
</dbReference>
<evidence type="ECO:0000313" key="1">
    <source>
        <dbReference type="EMBL" id="GIE14264.1"/>
    </source>
</evidence>
<sequence length="197" mass="21860">MTSPIPQPKAQFIALLQASPWMMRVLTTVRDSKLPDAWVGAGTIRDLVWGTLYGHGFDPATVHDIDVAFYDPARLDWERNDAATALLAAMWPQQPWEARNQAGIHTWFHHRFGGDPVAELTSITDAVATWPETATAVAARLDHADSIEVCAPHGLDDLLAGIWRRNPARVSLAESRARLARHQPQQRWPGVNVIPPT</sequence>
<proteinExistence type="predicted"/>
<gene>
    <name evidence="1" type="ORF">Afe05nite_61040</name>
</gene>
<name>A0A919J625_9ACTN</name>